<keyword evidence="1" id="KW-0233">DNA recombination</keyword>
<evidence type="ECO:0000256" key="1">
    <source>
        <dbReference type="RuleBase" id="RU363044"/>
    </source>
</evidence>
<organism evidence="3 4">
    <name type="scientific">Coprinopsis marcescibilis</name>
    <name type="common">Agaric fungus</name>
    <name type="synonym">Psathyrella marcescibilis</name>
    <dbReference type="NCBI Taxonomy" id="230819"/>
    <lineage>
        <taxon>Eukaryota</taxon>
        <taxon>Fungi</taxon>
        <taxon>Dikarya</taxon>
        <taxon>Basidiomycota</taxon>
        <taxon>Agaricomycotina</taxon>
        <taxon>Agaricomycetes</taxon>
        <taxon>Agaricomycetidae</taxon>
        <taxon>Agaricales</taxon>
        <taxon>Agaricineae</taxon>
        <taxon>Psathyrellaceae</taxon>
        <taxon>Coprinopsis</taxon>
    </lineage>
</organism>
<keyword evidence="1" id="KW-0378">Hydrolase</keyword>
<dbReference type="Proteomes" id="UP000307440">
    <property type="component" value="Unassembled WGS sequence"/>
</dbReference>
<dbReference type="EC" id="5.6.2.3" evidence="1"/>
<dbReference type="Pfam" id="PF05970">
    <property type="entry name" value="PIF1"/>
    <property type="match status" value="1"/>
</dbReference>
<dbReference type="GO" id="GO:0000723">
    <property type="term" value="P:telomere maintenance"/>
    <property type="evidence" value="ECO:0007669"/>
    <property type="project" value="InterPro"/>
</dbReference>
<comment type="cofactor">
    <cofactor evidence="1">
        <name>Mg(2+)</name>
        <dbReference type="ChEBI" id="CHEBI:18420"/>
    </cofactor>
</comment>
<evidence type="ECO:0000313" key="4">
    <source>
        <dbReference type="Proteomes" id="UP000307440"/>
    </source>
</evidence>
<protein>
    <recommendedName>
        <fullName evidence="1">ATP-dependent DNA helicase</fullName>
        <ecNumber evidence="1">5.6.2.3</ecNumber>
    </recommendedName>
</protein>
<dbReference type="SUPFAM" id="SSF52540">
    <property type="entry name" value="P-loop containing nucleoside triphosphate hydrolases"/>
    <property type="match status" value="1"/>
</dbReference>
<dbReference type="GO" id="GO:0006310">
    <property type="term" value="P:DNA recombination"/>
    <property type="evidence" value="ECO:0007669"/>
    <property type="project" value="UniProtKB-KW"/>
</dbReference>
<keyword evidence="4" id="KW-1185">Reference proteome</keyword>
<dbReference type="InterPro" id="IPR010285">
    <property type="entry name" value="DNA_helicase_pif1-like_DEAD"/>
</dbReference>
<dbReference type="EMBL" id="ML210363">
    <property type="protein sequence ID" value="TFK19054.1"/>
    <property type="molecule type" value="Genomic_DNA"/>
</dbReference>
<feature type="non-terminal residue" evidence="3">
    <location>
        <position position="122"/>
    </location>
</feature>
<dbReference type="GO" id="GO:0043139">
    <property type="term" value="F:5'-3' DNA helicase activity"/>
    <property type="evidence" value="ECO:0007669"/>
    <property type="project" value="UniProtKB-EC"/>
</dbReference>
<dbReference type="GO" id="GO:0016887">
    <property type="term" value="F:ATP hydrolysis activity"/>
    <property type="evidence" value="ECO:0007669"/>
    <property type="project" value="RHEA"/>
</dbReference>
<keyword evidence="1" id="KW-0227">DNA damage</keyword>
<keyword evidence="1" id="KW-0347">Helicase</keyword>
<name>A0A5C3KGL2_COPMA</name>
<evidence type="ECO:0000259" key="2">
    <source>
        <dbReference type="Pfam" id="PF05970"/>
    </source>
</evidence>
<comment type="catalytic activity">
    <reaction evidence="1">
        <text>ATP + H2O = ADP + phosphate + H(+)</text>
        <dbReference type="Rhea" id="RHEA:13065"/>
        <dbReference type="ChEBI" id="CHEBI:15377"/>
        <dbReference type="ChEBI" id="CHEBI:15378"/>
        <dbReference type="ChEBI" id="CHEBI:30616"/>
        <dbReference type="ChEBI" id="CHEBI:43474"/>
        <dbReference type="ChEBI" id="CHEBI:456216"/>
        <dbReference type="EC" id="5.6.2.3"/>
    </reaction>
</comment>
<sequence>MEDIWGRHVGNRLIAEQQAYIQEEQAQLAAINIPKLNEEQQQAFDTITAAVDGGQSGLYFLNGPAGTGKTFVYNTLCYHFRASGKIVLCVASSGIASLLLIGGRTAHSTFKIPIDIQPGQIC</sequence>
<gene>
    <name evidence="3" type="ORF">FA15DRAFT_602208</name>
</gene>
<feature type="domain" description="DNA helicase Pif1-like DEAD-box helicase" evidence="2">
    <location>
        <begin position="35"/>
        <end position="122"/>
    </location>
</feature>
<keyword evidence="1" id="KW-0234">DNA repair</keyword>
<comment type="similarity">
    <text evidence="1">Belongs to the helicase family.</text>
</comment>
<dbReference type="PANTHER" id="PTHR10492">
    <property type="match status" value="1"/>
</dbReference>
<dbReference type="PANTHER" id="PTHR10492:SF57">
    <property type="entry name" value="ATP-DEPENDENT DNA HELICASE"/>
    <property type="match status" value="1"/>
</dbReference>
<dbReference type="GO" id="GO:0005524">
    <property type="term" value="F:ATP binding"/>
    <property type="evidence" value="ECO:0007669"/>
    <property type="project" value="UniProtKB-KW"/>
</dbReference>
<accession>A0A5C3KGL2</accession>
<keyword evidence="1" id="KW-0547">Nucleotide-binding</keyword>
<dbReference type="AlphaFoldDB" id="A0A5C3KGL2"/>
<proteinExistence type="inferred from homology"/>
<evidence type="ECO:0000313" key="3">
    <source>
        <dbReference type="EMBL" id="TFK19054.1"/>
    </source>
</evidence>
<keyword evidence="1" id="KW-0067">ATP-binding</keyword>
<dbReference type="InterPro" id="IPR027417">
    <property type="entry name" value="P-loop_NTPase"/>
</dbReference>
<dbReference type="GO" id="GO:0006281">
    <property type="term" value="P:DNA repair"/>
    <property type="evidence" value="ECO:0007669"/>
    <property type="project" value="UniProtKB-KW"/>
</dbReference>
<dbReference type="STRING" id="230819.A0A5C3KGL2"/>
<reference evidence="3 4" key="1">
    <citation type="journal article" date="2019" name="Nat. Ecol. Evol.">
        <title>Megaphylogeny resolves global patterns of mushroom evolution.</title>
        <authorList>
            <person name="Varga T."/>
            <person name="Krizsan K."/>
            <person name="Foldi C."/>
            <person name="Dima B."/>
            <person name="Sanchez-Garcia M."/>
            <person name="Sanchez-Ramirez S."/>
            <person name="Szollosi G.J."/>
            <person name="Szarkandi J.G."/>
            <person name="Papp V."/>
            <person name="Albert L."/>
            <person name="Andreopoulos W."/>
            <person name="Angelini C."/>
            <person name="Antonin V."/>
            <person name="Barry K.W."/>
            <person name="Bougher N.L."/>
            <person name="Buchanan P."/>
            <person name="Buyck B."/>
            <person name="Bense V."/>
            <person name="Catcheside P."/>
            <person name="Chovatia M."/>
            <person name="Cooper J."/>
            <person name="Damon W."/>
            <person name="Desjardin D."/>
            <person name="Finy P."/>
            <person name="Geml J."/>
            <person name="Haridas S."/>
            <person name="Hughes K."/>
            <person name="Justo A."/>
            <person name="Karasinski D."/>
            <person name="Kautmanova I."/>
            <person name="Kiss B."/>
            <person name="Kocsube S."/>
            <person name="Kotiranta H."/>
            <person name="LaButti K.M."/>
            <person name="Lechner B.E."/>
            <person name="Liimatainen K."/>
            <person name="Lipzen A."/>
            <person name="Lukacs Z."/>
            <person name="Mihaltcheva S."/>
            <person name="Morgado L.N."/>
            <person name="Niskanen T."/>
            <person name="Noordeloos M.E."/>
            <person name="Ohm R.A."/>
            <person name="Ortiz-Santana B."/>
            <person name="Ovrebo C."/>
            <person name="Racz N."/>
            <person name="Riley R."/>
            <person name="Savchenko A."/>
            <person name="Shiryaev A."/>
            <person name="Soop K."/>
            <person name="Spirin V."/>
            <person name="Szebenyi C."/>
            <person name="Tomsovsky M."/>
            <person name="Tulloss R.E."/>
            <person name="Uehling J."/>
            <person name="Grigoriev I.V."/>
            <person name="Vagvolgyi C."/>
            <person name="Papp T."/>
            <person name="Martin F.M."/>
            <person name="Miettinen O."/>
            <person name="Hibbett D.S."/>
            <person name="Nagy L.G."/>
        </authorList>
    </citation>
    <scope>NUCLEOTIDE SEQUENCE [LARGE SCALE GENOMIC DNA]</scope>
    <source>
        <strain evidence="3 4">CBS 121175</strain>
    </source>
</reference>
<dbReference type="OrthoDB" id="3366231at2759"/>
<dbReference type="Gene3D" id="3.40.50.300">
    <property type="entry name" value="P-loop containing nucleotide triphosphate hydrolases"/>
    <property type="match status" value="1"/>
</dbReference>